<comment type="similarity">
    <text evidence="2">Belongs to the MoaD family.</text>
</comment>
<accession>A0A9X2F8Z0</accession>
<dbReference type="Proteomes" id="UP001155241">
    <property type="component" value="Unassembled WGS sequence"/>
</dbReference>
<organism evidence="4 5">
    <name type="scientific">Aeoliella straminimaris</name>
    <dbReference type="NCBI Taxonomy" id="2954799"/>
    <lineage>
        <taxon>Bacteria</taxon>
        <taxon>Pseudomonadati</taxon>
        <taxon>Planctomycetota</taxon>
        <taxon>Planctomycetia</taxon>
        <taxon>Pirellulales</taxon>
        <taxon>Lacipirellulaceae</taxon>
        <taxon>Aeoliella</taxon>
    </lineage>
</organism>
<dbReference type="EMBL" id="JAMXLR010000036">
    <property type="protein sequence ID" value="MCO6044567.1"/>
    <property type="molecule type" value="Genomic_DNA"/>
</dbReference>
<dbReference type="InterPro" id="IPR012675">
    <property type="entry name" value="Beta-grasp_dom_sf"/>
</dbReference>
<dbReference type="Pfam" id="PF02597">
    <property type="entry name" value="ThiS"/>
    <property type="match status" value="1"/>
</dbReference>
<evidence type="ECO:0000256" key="1">
    <source>
        <dbReference type="ARBA" id="ARBA00022741"/>
    </source>
</evidence>
<dbReference type="InterPro" id="IPR016155">
    <property type="entry name" value="Mopterin_synth/thiamin_S_b"/>
</dbReference>
<dbReference type="SUPFAM" id="SSF54285">
    <property type="entry name" value="MoaD/ThiS"/>
    <property type="match status" value="1"/>
</dbReference>
<keyword evidence="1" id="KW-0547">Nucleotide-binding</keyword>
<gene>
    <name evidence="4" type="ORF">NG895_11680</name>
</gene>
<dbReference type="Gene3D" id="3.10.20.30">
    <property type="match status" value="1"/>
</dbReference>
<protein>
    <recommendedName>
        <fullName evidence="3">Molybdopterin synthase sulfur carrier subunit</fullName>
    </recommendedName>
</protein>
<dbReference type="GO" id="GO:1990133">
    <property type="term" value="C:molybdopterin adenylyltransferase complex"/>
    <property type="evidence" value="ECO:0007669"/>
    <property type="project" value="TreeGrafter"/>
</dbReference>
<evidence type="ECO:0000256" key="3">
    <source>
        <dbReference type="ARBA" id="ARBA00024247"/>
    </source>
</evidence>
<dbReference type="InterPro" id="IPR003749">
    <property type="entry name" value="ThiS/MoaD-like"/>
</dbReference>
<proteinExistence type="inferred from homology"/>
<keyword evidence="5" id="KW-1185">Reference proteome</keyword>
<dbReference type="InterPro" id="IPR044672">
    <property type="entry name" value="MOCS2A"/>
</dbReference>
<comment type="caution">
    <text evidence="4">The sequence shown here is derived from an EMBL/GenBank/DDBJ whole genome shotgun (WGS) entry which is preliminary data.</text>
</comment>
<name>A0A9X2F8Z0_9BACT</name>
<reference evidence="4" key="1">
    <citation type="submission" date="2022-06" db="EMBL/GenBank/DDBJ databases">
        <title>Aeoliella straminimaris, a novel planctomycete from sediments.</title>
        <authorList>
            <person name="Vitorino I.R."/>
            <person name="Lage O.M."/>
        </authorList>
    </citation>
    <scope>NUCLEOTIDE SEQUENCE</scope>
    <source>
        <strain evidence="4">ICT_H6.2</strain>
    </source>
</reference>
<dbReference type="PANTHER" id="PTHR33359">
    <property type="entry name" value="MOLYBDOPTERIN SYNTHASE SULFUR CARRIER SUBUNIT"/>
    <property type="match status" value="1"/>
</dbReference>
<dbReference type="GO" id="GO:0000166">
    <property type="term" value="F:nucleotide binding"/>
    <property type="evidence" value="ECO:0007669"/>
    <property type="project" value="UniProtKB-KW"/>
</dbReference>
<sequence length="81" mass="8191">MTLQLLLFAAARQTAGDTSVTIELPEGASYADLKTALAEQHPSLAPIAAVSRLAAGGEFVSDDSLVDAKAELALIPPVSGG</sequence>
<evidence type="ECO:0000313" key="4">
    <source>
        <dbReference type="EMBL" id="MCO6044567.1"/>
    </source>
</evidence>
<dbReference type="RefSeq" id="WP_252852678.1">
    <property type="nucleotide sequence ID" value="NZ_JAMXLR010000036.1"/>
</dbReference>
<evidence type="ECO:0000313" key="5">
    <source>
        <dbReference type="Proteomes" id="UP001155241"/>
    </source>
</evidence>
<dbReference type="CDD" id="cd00754">
    <property type="entry name" value="Ubl_MoaD"/>
    <property type="match status" value="1"/>
</dbReference>
<evidence type="ECO:0000256" key="2">
    <source>
        <dbReference type="ARBA" id="ARBA00024200"/>
    </source>
</evidence>
<dbReference type="PANTHER" id="PTHR33359:SF1">
    <property type="entry name" value="MOLYBDOPTERIN SYNTHASE SULFUR CARRIER SUBUNIT"/>
    <property type="match status" value="1"/>
</dbReference>
<dbReference type="AlphaFoldDB" id="A0A9X2F8Z0"/>
<dbReference type="GO" id="GO:0006777">
    <property type="term" value="P:Mo-molybdopterin cofactor biosynthetic process"/>
    <property type="evidence" value="ECO:0007669"/>
    <property type="project" value="InterPro"/>
</dbReference>